<evidence type="ECO:0000313" key="2">
    <source>
        <dbReference type="EMBL" id="KAG0552994.1"/>
    </source>
</evidence>
<accession>A0A921S7U7</accession>
<sequence length="140" mass="15424">MQYNITLLNVYFCICLTTCLAPNQSAGTMPNREVLSDRHSVLITASGLQTPEFSFPRSSILYLPFCLEDGPSETLRQCTCPPSRKLFTRASCARSHPGVHTHGLAAHDPAIRASCARSAADLWCSASVSEFTFIFCRYIS</sequence>
<protein>
    <recommendedName>
        <fullName evidence="4">Secreted protein</fullName>
    </recommendedName>
</protein>
<dbReference type="AlphaFoldDB" id="A0A921S7U7"/>
<reference evidence="2" key="1">
    <citation type="journal article" date="2019" name="BMC Genomics">
        <title>A new reference genome for Sorghum bicolor reveals high levels of sequence similarity between sweet and grain genotypes: implications for the genetics of sugar metabolism.</title>
        <authorList>
            <person name="Cooper E.A."/>
            <person name="Brenton Z.W."/>
            <person name="Flinn B.S."/>
            <person name="Jenkins J."/>
            <person name="Shu S."/>
            <person name="Flowers D."/>
            <person name="Luo F."/>
            <person name="Wang Y."/>
            <person name="Xia P."/>
            <person name="Barry K."/>
            <person name="Daum C."/>
            <person name="Lipzen A."/>
            <person name="Yoshinaga Y."/>
            <person name="Schmutz J."/>
            <person name="Saski C."/>
            <person name="Vermerris W."/>
            <person name="Kresovich S."/>
        </authorList>
    </citation>
    <scope>NUCLEOTIDE SEQUENCE</scope>
</reference>
<dbReference type="Proteomes" id="UP000807115">
    <property type="component" value="Chromosome 1"/>
</dbReference>
<feature type="chain" id="PRO_5038011905" description="Secreted protein" evidence="1">
    <location>
        <begin position="22"/>
        <end position="140"/>
    </location>
</feature>
<dbReference type="EMBL" id="CM027680">
    <property type="protein sequence ID" value="KAG0552994.1"/>
    <property type="molecule type" value="Genomic_DNA"/>
</dbReference>
<feature type="signal peptide" evidence="1">
    <location>
        <begin position="1"/>
        <end position="21"/>
    </location>
</feature>
<keyword evidence="1" id="KW-0732">Signal</keyword>
<evidence type="ECO:0008006" key="4">
    <source>
        <dbReference type="Google" id="ProtNLM"/>
    </source>
</evidence>
<evidence type="ECO:0000313" key="3">
    <source>
        <dbReference type="Proteomes" id="UP000807115"/>
    </source>
</evidence>
<evidence type="ECO:0000256" key="1">
    <source>
        <dbReference type="SAM" id="SignalP"/>
    </source>
</evidence>
<gene>
    <name evidence="2" type="ORF">BDA96_01G556800</name>
</gene>
<proteinExistence type="predicted"/>
<organism evidence="2 3">
    <name type="scientific">Sorghum bicolor</name>
    <name type="common">Sorghum</name>
    <name type="synonym">Sorghum vulgare</name>
    <dbReference type="NCBI Taxonomy" id="4558"/>
    <lineage>
        <taxon>Eukaryota</taxon>
        <taxon>Viridiplantae</taxon>
        <taxon>Streptophyta</taxon>
        <taxon>Embryophyta</taxon>
        <taxon>Tracheophyta</taxon>
        <taxon>Spermatophyta</taxon>
        <taxon>Magnoliopsida</taxon>
        <taxon>Liliopsida</taxon>
        <taxon>Poales</taxon>
        <taxon>Poaceae</taxon>
        <taxon>PACMAD clade</taxon>
        <taxon>Panicoideae</taxon>
        <taxon>Andropogonodae</taxon>
        <taxon>Andropogoneae</taxon>
        <taxon>Sorghinae</taxon>
        <taxon>Sorghum</taxon>
    </lineage>
</organism>
<name>A0A921S7U7_SORBI</name>
<comment type="caution">
    <text evidence="2">The sequence shown here is derived from an EMBL/GenBank/DDBJ whole genome shotgun (WGS) entry which is preliminary data.</text>
</comment>
<reference evidence="2" key="2">
    <citation type="submission" date="2020-10" db="EMBL/GenBank/DDBJ databases">
        <authorList>
            <person name="Cooper E.A."/>
            <person name="Brenton Z.W."/>
            <person name="Flinn B.S."/>
            <person name="Jenkins J."/>
            <person name="Shu S."/>
            <person name="Flowers D."/>
            <person name="Luo F."/>
            <person name="Wang Y."/>
            <person name="Xia P."/>
            <person name="Barry K."/>
            <person name="Daum C."/>
            <person name="Lipzen A."/>
            <person name="Yoshinaga Y."/>
            <person name="Schmutz J."/>
            <person name="Saski C."/>
            <person name="Vermerris W."/>
            <person name="Kresovich S."/>
        </authorList>
    </citation>
    <scope>NUCLEOTIDE SEQUENCE</scope>
</reference>